<evidence type="ECO:0000256" key="3">
    <source>
        <dbReference type="ARBA" id="ARBA00022679"/>
    </source>
</evidence>
<feature type="transmembrane region" description="Helical" evidence="8">
    <location>
        <begin position="267"/>
        <end position="287"/>
    </location>
</feature>
<sequence length="407" mass="44009">MSLLRAVGRPTALGIVVVTALNLFALGWMLTVRAPGGGLSFDVYRIDIDAYRIGLKVWWDGGDLYGRMPQTQVGISLPFLYPPFAAAFLSPLGMVPFGVASALWTLLTIALVALVIVLVLRSLGASNPWWLTAALLPFALFIEPVRDHIFFGQVNIFLMALVVLDLLVKSPRWPRGLLIGLAAAIKLTPLAFLLILLLRRDFRAMVTTVLSFVAFGVIGALISWENSVKFWTGAMFGSDRVGAGYAGNQSILAVLLRLGGEPPLRSVVWLVLCAVVLALGVFVMRGVLAEGKVALAMGINALIMLLVSPISWSHHWVWCVPLLLALAWHSKVLAAVGVVVFSLSAHWWWPNTVNQERGWDALQQIAGSSYPIFAVAVLVVLAIRVSKQSASLSLSGRSNSPELSGLN</sequence>
<dbReference type="Proteomes" id="UP000287547">
    <property type="component" value="Unassembled WGS sequence"/>
</dbReference>
<dbReference type="RefSeq" id="WP_051795324.1">
    <property type="nucleotide sequence ID" value="NZ_QHKI01000008.1"/>
</dbReference>
<feature type="transmembrane region" description="Helical" evidence="8">
    <location>
        <begin position="293"/>
        <end position="312"/>
    </location>
</feature>
<evidence type="ECO:0000256" key="8">
    <source>
        <dbReference type="SAM" id="Phobius"/>
    </source>
</evidence>
<protein>
    <submittedName>
        <fullName evidence="9">DUF2029 domain-containing protein</fullName>
    </submittedName>
</protein>
<keyword evidence="5 8" id="KW-1133">Transmembrane helix</keyword>
<dbReference type="EMBL" id="QHKI01000008">
    <property type="protein sequence ID" value="RSM86501.1"/>
    <property type="molecule type" value="Genomic_DNA"/>
</dbReference>
<feature type="transmembrane region" description="Helical" evidence="8">
    <location>
        <begin position="361"/>
        <end position="383"/>
    </location>
</feature>
<dbReference type="InterPro" id="IPR018584">
    <property type="entry name" value="GT87"/>
</dbReference>
<evidence type="ECO:0000256" key="6">
    <source>
        <dbReference type="ARBA" id="ARBA00023136"/>
    </source>
</evidence>
<evidence type="ECO:0000256" key="2">
    <source>
        <dbReference type="ARBA" id="ARBA00022475"/>
    </source>
</evidence>
<dbReference type="GO" id="GO:0005886">
    <property type="term" value="C:plasma membrane"/>
    <property type="evidence" value="ECO:0007669"/>
    <property type="project" value="UniProtKB-SubCell"/>
</dbReference>
<feature type="transmembrane region" description="Helical" evidence="8">
    <location>
        <begin position="97"/>
        <end position="120"/>
    </location>
</feature>
<evidence type="ECO:0000313" key="10">
    <source>
        <dbReference type="Proteomes" id="UP000287547"/>
    </source>
</evidence>
<feature type="transmembrane region" description="Helical" evidence="8">
    <location>
        <begin position="127"/>
        <end position="142"/>
    </location>
</feature>
<evidence type="ECO:0000256" key="5">
    <source>
        <dbReference type="ARBA" id="ARBA00022989"/>
    </source>
</evidence>
<organism evidence="9 10">
    <name type="scientific">Kibdelosporangium aridum</name>
    <dbReference type="NCBI Taxonomy" id="2030"/>
    <lineage>
        <taxon>Bacteria</taxon>
        <taxon>Bacillati</taxon>
        <taxon>Actinomycetota</taxon>
        <taxon>Actinomycetes</taxon>
        <taxon>Pseudonocardiales</taxon>
        <taxon>Pseudonocardiaceae</taxon>
        <taxon>Kibdelosporangium</taxon>
    </lineage>
</organism>
<feature type="transmembrane region" description="Helical" evidence="8">
    <location>
        <begin position="204"/>
        <end position="224"/>
    </location>
</feature>
<feature type="transmembrane region" description="Helical" evidence="8">
    <location>
        <begin position="12"/>
        <end position="31"/>
    </location>
</feature>
<comment type="caution">
    <text evidence="9">The sequence shown here is derived from an EMBL/GenBank/DDBJ whole genome shotgun (WGS) entry which is preliminary data.</text>
</comment>
<keyword evidence="6 8" id="KW-0472">Membrane</keyword>
<dbReference type="Pfam" id="PF09594">
    <property type="entry name" value="GT87"/>
    <property type="match status" value="1"/>
</dbReference>
<keyword evidence="3" id="KW-0808">Transferase</keyword>
<evidence type="ECO:0000313" key="9">
    <source>
        <dbReference type="EMBL" id="RSM86501.1"/>
    </source>
</evidence>
<keyword evidence="2" id="KW-1003">Cell membrane</keyword>
<keyword evidence="4 8" id="KW-0812">Transmembrane</keyword>
<accession>A0A428ZEU7</accession>
<dbReference type="OrthoDB" id="9774600at2"/>
<reference evidence="9 10" key="1">
    <citation type="submission" date="2018-05" db="EMBL/GenBank/DDBJ databases">
        <title>Evolution of GPA BGCs.</title>
        <authorList>
            <person name="Waglechner N."/>
            <person name="Wright G.D."/>
        </authorList>
    </citation>
    <scope>NUCLEOTIDE SEQUENCE [LARGE SCALE GENOMIC DNA]</scope>
    <source>
        <strain evidence="9 10">A82846</strain>
    </source>
</reference>
<comment type="similarity">
    <text evidence="7">Belongs to the glycosyltransferase 87 family.</text>
</comment>
<feature type="transmembrane region" description="Helical" evidence="8">
    <location>
        <begin position="148"/>
        <end position="168"/>
    </location>
</feature>
<dbReference type="AlphaFoldDB" id="A0A428ZEU7"/>
<dbReference type="GO" id="GO:0016758">
    <property type="term" value="F:hexosyltransferase activity"/>
    <property type="evidence" value="ECO:0007669"/>
    <property type="project" value="InterPro"/>
</dbReference>
<evidence type="ECO:0000256" key="7">
    <source>
        <dbReference type="ARBA" id="ARBA00024033"/>
    </source>
</evidence>
<name>A0A428ZEU7_KIBAR</name>
<evidence type="ECO:0000256" key="4">
    <source>
        <dbReference type="ARBA" id="ARBA00022692"/>
    </source>
</evidence>
<gene>
    <name evidence="9" type="ORF">DMH04_12620</name>
</gene>
<evidence type="ECO:0000256" key="1">
    <source>
        <dbReference type="ARBA" id="ARBA00004651"/>
    </source>
</evidence>
<proteinExistence type="inferred from homology"/>
<feature type="transmembrane region" description="Helical" evidence="8">
    <location>
        <begin position="177"/>
        <end position="198"/>
    </location>
</feature>
<comment type="subcellular location">
    <subcellularLocation>
        <location evidence="1">Cell membrane</location>
        <topology evidence="1">Multi-pass membrane protein</topology>
    </subcellularLocation>
</comment>